<gene>
    <name evidence="2" type="ORF">Natoc_2950</name>
</gene>
<name>L0K2C7_9EURY</name>
<organism evidence="2 3">
    <name type="scientific">Natronococcus occultus SP4</name>
    <dbReference type="NCBI Taxonomy" id="694430"/>
    <lineage>
        <taxon>Archaea</taxon>
        <taxon>Methanobacteriati</taxon>
        <taxon>Methanobacteriota</taxon>
        <taxon>Stenosarchaea group</taxon>
        <taxon>Halobacteria</taxon>
        <taxon>Halobacteriales</taxon>
        <taxon>Natrialbaceae</taxon>
        <taxon>Natronococcus</taxon>
    </lineage>
</organism>
<dbReference type="SUPFAM" id="SSF46785">
    <property type="entry name" value="Winged helix' DNA-binding domain"/>
    <property type="match status" value="1"/>
</dbReference>
<protein>
    <submittedName>
        <fullName evidence="2">Transcriptional regulator</fullName>
    </submittedName>
</protein>
<dbReference type="InterPro" id="IPR036388">
    <property type="entry name" value="WH-like_DNA-bd_sf"/>
</dbReference>
<dbReference type="KEGG" id="nou:Natoc_2950"/>
<evidence type="ECO:0000313" key="2">
    <source>
        <dbReference type="EMBL" id="AGB38705.1"/>
    </source>
</evidence>
<dbReference type="Gene3D" id="1.10.10.10">
    <property type="entry name" value="Winged helix-like DNA-binding domain superfamily/Winged helix DNA-binding domain"/>
    <property type="match status" value="1"/>
</dbReference>
<dbReference type="EMBL" id="CP003929">
    <property type="protein sequence ID" value="AGB38705.1"/>
    <property type="molecule type" value="Genomic_DNA"/>
</dbReference>
<proteinExistence type="predicted"/>
<dbReference type="AlphaFoldDB" id="L0K2C7"/>
<dbReference type="eggNOG" id="arCOG02749">
    <property type="taxonomic scope" value="Archaea"/>
</dbReference>
<dbReference type="RefSeq" id="WP_015322144.1">
    <property type="nucleotide sequence ID" value="NC_019974.1"/>
</dbReference>
<accession>L0K2C7</accession>
<dbReference type="GeneID" id="14403337"/>
<dbReference type="GO" id="GO:0003700">
    <property type="term" value="F:DNA-binding transcription factor activity"/>
    <property type="evidence" value="ECO:0007669"/>
    <property type="project" value="InterPro"/>
</dbReference>
<dbReference type="InterPro" id="IPR036390">
    <property type="entry name" value="WH_DNA-bd_sf"/>
</dbReference>
<dbReference type="InterPro" id="IPR000835">
    <property type="entry name" value="HTH_MarR-typ"/>
</dbReference>
<dbReference type="Pfam" id="PF12802">
    <property type="entry name" value="MarR_2"/>
    <property type="match status" value="1"/>
</dbReference>
<feature type="domain" description="HTH marR-type" evidence="1">
    <location>
        <begin position="25"/>
        <end position="72"/>
    </location>
</feature>
<reference evidence="2 3" key="1">
    <citation type="submission" date="2012-11" db="EMBL/GenBank/DDBJ databases">
        <title>FINISHED of Natronococcus occultus SP4, DSM 3396.</title>
        <authorList>
            <consortium name="DOE Joint Genome Institute"/>
            <person name="Eisen J."/>
            <person name="Huntemann M."/>
            <person name="Wei C.-L."/>
            <person name="Han J."/>
            <person name="Detter J.C."/>
            <person name="Han C."/>
            <person name="Tapia R."/>
            <person name="Chen A."/>
            <person name="Kyrpides N."/>
            <person name="Mavromatis K."/>
            <person name="Markowitz V."/>
            <person name="Szeto E."/>
            <person name="Ivanova N."/>
            <person name="Mikhailova N."/>
            <person name="Ovchinnikova G."/>
            <person name="Pagani I."/>
            <person name="Pati A."/>
            <person name="Goodwin L."/>
            <person name="Nordberg H.P."/>
            <person name="Cantor M.N."/>
            <person name="Hua S.X."/>
            <person name="Woyke T."/>
            <person name="Eisen J."/>
            <person name="Klenk H.-P."/>
            <person name="Klenk H.-P."/>
        </authorList>
    </citation>
    <scope>NUCLEOTIDE SEQUENCE [LARGE SCALE GENOMIC DNA]</scope>
    <source>
        <strain evidence="2 3">SP4</strain>
    </source>
</reference>
<dbReference type="STRING" id="694430.Natoc_2950"/>
<dbReference type="Proteomes" id="UP000010878">
    <property type="component" value="Chromosome"/>
</dbReference>
<dbReference type="OrthoDB" id="195563at2157"/>
<evidence type="ECO:0000259" key="1">
    <source>
        <dbReference type="Pfam" id="PF12802"/>
    </source>
</evidence>
<sequence>MPVRFDEYDPNEHRLDLSEGTNANRILSFLVENPEYGFTPKEIHEATGVARGSVSPTLLRLQDHGLVRHKGDRWAAASEEKIAAYQSMYVSLEAISDRYSDDWYANTPDWDEEIEDLRERNE</sequence>
<keyword evidence="3" id="KW-1185">Reference proteome</keyword>
<dbReference type="HOGENOM" id="CLU_142662_0_0_2"/>
<evidence type="ECO:0000313" key="3">
    <source>
        <dbReference type="Proteomes" id="UP000010878"/>
    </source>
</evidence>